<protein>
    <submittedName>
        <fullName evidence="1">Uncharacterized protein</fullName>
    </submittedName>
</protein>
<dbReference type="EMBL" id="BLAL01000028">
    <property type="protein sequence ID" value="GES77100.1"/>
    <property type="molecule type" value="Genomic_DNA"/>
</dbReference>
<accession>A0A8H3L0H3</accession>
<evidence type="ECO:0000313" key="2">
    <source>
        <dbReference type="Proteomes" id="UP000615446"/>
    </source>
</evidence>
<dbReference type="OrthoDB" id="2378360at2759"/>
<name>A0A8H3L0H3_9GLOM</name>
<dbReference type="Proteomes" id="UP000615446">
    <property type="component" value="Unassembled WGS sequence"/>
</dbReference>
<comment type="caution">
    <text evidence="1">The sequence shown here is derived from an EMBL/GenBank/DDBJ whole genome shotgun (WGS) entry which is preliminary data.</text>
</comment>
<sequence length="89" mass="9984">MHRFYGTGLVQKKLEATELINEKVNRYQKVCSAGAIKIGDELRINKSYSSIVDDKKDSVPVYIGCKVTEIVNGKLTVVFIGYDEEQGKI</sequence>
<organism evidence="1 2">
    <name type="scientific">Rhizophagus clarus</name>
    <dbReference type="NCBI Taxonomy" id="94130"/>
    <lineage>
        <taxon>Eukaryota</taxon>
        <taxon>Fungi</taxon>
        <taxon>Fungi incertae sedis</taxon>
        <taxon>Mucoromycota</taxon>
        <taxon>Glomeromycotina</taxon>
        <taxon>Glomeromycetes</taxon>
        <taxon>Glomerales</taxon>
        <taxon>Glomeraceae</taxon>
        <taxon>Rhizophagus</taxon>
    </lineage>
</organism>
<reference evidence="1" key="1">
    <citation type="submission" date="2019-10" db="EMBL/GenBank/DDBJ databases">
        <title>Conservation and host-specific expression of non-tandemly repeated heterogenous ribosome RNA gene in arbuscular mycorrhizal fungi.</title>
        <authorList>
            <person name="Maeda T."/>
            <person name="Kobayashi Y."/>
            <person name="Nakagawa T."/>
            <person name="Ezawa T."/>
            <person name="Yamaguchi K."/>
            <person name="Bino T."/>
            <person name="Nishimoto Y."/>
            <person name="Shigenobu S."/>
            <person name="Kawaguchi M."/>
        </authorList>
    </citation>
    <scope>NUCLEOTIDE SEQUENCE</scope>
    <source>
        <strain evidence="1">HR1</strain>
    </source>
</reference>
<dbReference type="AlphaFoldDB" id="A0A8H3L0H3"/>
<proteinExistence type="predicted"/>
<evidence type="ECO:0000313" key="1">
    <source>
        <dbReference type="EMBL" id="GES77100.1"/>
    </source>
</evidence>
<gene>
    <name evidence="1" type="ORF">RCL2_000448600</name>
</gene>